<dbReference type="Proteomes" id="UP000244005">
    <property type="component" value="Unassembled WGS sequence"/>
</dbReference>
<feature type="binding site" evidence="10">
    <location>
        <position position="394"/>
    </location>
    <ligand>
        <name>FAD</name>
        <dbReference type="ChEBI" id="CHEBI:57692"/>
    </ligand>
</feature>
<sequence>MENKRKLLVLYATETGNAQDVAERIAREAERRYYAPVLQSTASYEPSALPSEENVIIVASTCGQGDPPAAMKVFWRQLLRKSLGQDWLEGMHYAVFGLGDSGYQKYNLVAKKLDRRLSDLGAKPIVPKGLGDDQHRSGYEAALDPWLANLWTALRERIALPYGLQDPDNNDMSSTQLDCPKFSVKFHNSASASQMESLTIADIDATRAVQEKWVDYQKARVMLESAAGDAPTSMEPEVPGYGPDQPMFAKMTANKRLTAEDHSQNVRHLEFDLGPNGVKYHPGDILTLIPRQNPDDVEAFLQRLSLDGDSYVTVEASQSELTCSWNDPQLLQLGPVKLRTLVEGVLDVSSASPRRYFFEVMSHFAAAEHEKERLQYFATSEGRDDLYQYNQRERRSVLEVLLDFPSVQLPLEWVLQIVPRLKPRSFSIASSQRAHPQQAHLTMAVVEWMTPFKRKRHGLCSTWLAQLDPSVGEVYVPVWITRGALKLPPPSVPLILVGPGTGCAPFRSFVEDRNILSQTEPVAPILFFFGCRNQAKDYLYKDFWQSCTTDHKVMSPDSGGGLHVAFSRDQGQKVYVQHKIRENRKLVWRLLQSGAAIFISGSANKMPAQVTSAFEEIIASEAGISREAAIRWLKQMELKGRFSVEAWS</sequence>
<dbReference type="AlphaFoldDB" id="A0A2R6XIT7"/>
<dbReference type="InterPro" id="IPR039261">
    <property type="entry name" value="FNR_nucleotide-bd"/>
</dbReference>
<dbReference type="GO" id="GO:0050660">
    <property type="term" value="F:flavin adenine dinucleotide binding"/>
    <property type="evidence" value="ECO:0007669"/>
    <property type="project" value="UniProtKB-UniRule"/>
</dbReference>
<dbReference type="Pfam" id="PF00258">
    <property type="entry name" value="Flavodoxin_1"/>
    <property type="match status" value="1"/>
</dbReference>
<dbReference type="Gene3D" id="3.40.50.360">
    <property type="match status" value="1"/>
</dbReference>
<dbReference type="SUPFAM" id="SSF52343">
    <property type="entry name" value="Ferredoxin reductase-like, C-terminal NADP-linked domain"/>
    <property type="match status" value="1"/>
</dbReference>
<comment type="similarity">
    <text evidence="10">In the C-terminal section; belongs to the flavoprotein pyridine nucleotide cytochrome reductase family.</text>
</comment>
<organism evidence="13 14">
    <name type="scientific">Marchantia polymorpha</name>
    <name type="common">Common liverwort</name>
    <name type="synonym">Marchantia aquatica</name>
    <dbReference type="NCBI Taxonomy" id="3197"/>
    <lineage>
        <taxon>Eukaryota</taxon>
        <taxon>Viridiplantae</taxon>
        <taxon>Streptophyta</taxon>
        <taxon>Embryophyta</taxon>
        <taxon>Marchantiophyta</taxon>
        <taxon>Marchantiopsida</taxon>
        <taxon>Marchantiidae</taxon>
        <taxon>Marchantiales</taxon>
        <taxon>Marchantiaceae</taxon>
        <taxon>Marchantia</taxon>
    </lineage>
</organism>
<evidence type="ECO:0000259" key="12">
    <source>
        <dbReference type="PROSITE" id="PS51384"/>
    </source>
</evidence>
<comment type="cofactor">
    <cofactor evidence="2 10">
        <name>FAD</name>
        <dbReference type="ChEBI" id="CHEBI:57692"/>
    </cofactor>
</comment>
<dbReference type="PROSITE" id="PS51384">
    <property type="entry name" value="FAD_FR"/>
    <property type="match status" value="1"/>
</dbReference>
<evidence type="ECO:0000256" key="10">
    <source>
        <dbReference type="HAMAP-Rule" id="MF_03178"/>
    </source>
</evidence>
<dbReference type="Gene3D" id="1.20.990.10">
    <property type="entry name" value="NADPH-cytochrome p450 Reductase, Chain A, domain 3"/>
    <property type="match status" value="1"/>
</dbReference>
<evidence type="ECO:0000259" key="11">
    <source>
        <dbReference type="PROSITE" id="PS50902"/>
    </source>
</evidence>
<comment type="subcellular location">
    <subcellularLocation>
        <location evidence="3 10">Cytoplasm</location>
    </subcellularLocation>
</comment>
<dbReference type="GO" id="GO:0010181">
    <property type="term" value="F:FMN binding"/>
    <property type="evidence" value="ECO:0007669"/>
    <property type="project" value="UniProtKB-UniRule"/>
</dbReference>
<feature type="domain" description="FAD-binding FR-type" evidence="12">
    <location>
        <begin position="244"/>
        <end position="488"/>
    </location>
</feature>
<dbReference type="GO" id="GO:0016226">
    <property type="term" value="P:iron-sulfur cluster assembly"/>
    <property type="evidence" value="ECO:0007669"/>
    <property type="project" value="UniProtKB-UniRule"/>
</dbReference>
<evidence type="ECO:0000256" key="1">
    <source>
        <dbReference type="ARBA" id="ARBA00001917"/>
    </source>
</evidence>
<comment type="catalytic activity">
    <reaction evidence="10">
        <text>2 oxidized [2Fe-2S]-[protein] + NADPH = 2 reduced [2Fe-2S]-[protein] + NADP(+) + H(+)</text>
        <dbReference type="Rhea" id="RHEA:67716"/>
        <dbReference type="Rhea" id="RHEA-COMP:17327"/>
        <dbReference type="Rhea" id="RHEA-COMP:17328"/>
        <dbReference type="ChEBI" id="CHEBI:15378"/>
        <dbReference type="ChEBI" id="CHEBI:33737"/>
        <dbReference type="ChEBI" id="CHEBI:33738"/>
        <dbReference type="ChEBI" id="CHEBI:57783"/>
        <dbReference type="ChEBI" id="CHEBI:58349"/>
    </reaction>
</comment>
<dbReference type="Gene3D" id="3.40.50.80">
    <property type="entry name" value="Nucleotide-binding domain of ferredoxin-NADP reductase (FNR) module"/>
    <property type="match status" value="1"/>
</dbReference>
<dbReference type="PANTHER" id="PTHR19384">
    <property type="entry name" value="NITRIC OXIDE SYNTHASE-RELATED"/>
    <property type="match status" value="1"/>
</dbReference>
<dbReference type="PANTHER" id="PTHR19384:SF10">
    <property type="entry name" value="NADPH-DEPENDENT DIFLAVIN OXIDOREDUCTASE 1"/>
    <property type="match status" value="1"/>
</dbReference>
<dbReference type="EC" id="1.18.1.-" evidence="10"/>
<dbReference type="PROSITE" id="PS50902">
    <property type="entry name" value="FLAVODOXIN_LIKE"/>
    <property type="match status" value="1"/>
</dbReference>
<dbReference type="InterPro" id="IPR017927">
    <property type="entry name" value="FAD-bd_FR_type"/>
</dbReference>
<feature type="binding site" evidence="10">
    <location>
        <begin position="13"/>
        <end position="18"/>
    </location>
    <ligand>
        <name>FMN</name>
        <dbReference type="ChEBI" id="CHEBI:58210"/>
    </ligand>
</feature>
<dbReference type="Gramene" id="Mp8g02140.3">
    <property type="protein sequence ID" value="Mp8g02140.3.cds"/>
    <property type="gene ID" value="Mp8g02140"/>
</dbReference>
<evidence type="ECO:0000313" key="14">
    <source>
        <dbReference type="Proteomes" id="UP000244005"/>
    </source>
</evidence>
<dbReference type="EMBL" id="KZ772684">
    <property type="protein sequence ID" value="PTQ46030.1"/>
    <property type="molecule type" value="Genomic_DNA"/>
</dbReference>
<dbReference type="SUPFAM" id="SSF63380">
    <property type="entry name" value="Riboflavin synthase domain-like"/>
    <property type="match status" value="1"/>
</dbReference>
<evidence type="ECO:0000256" key="2">
    <source>
        <dbReference type="ARBA" id="ARBA00001974"/>
    </source>
</evidence>
<dbReference type="Pfam" id="PF00175">
    <property type="entry name" value="NAD_binding_1"/>
    <property type="match status" value="1"/>
</dbReference>
<dbReference type="InterPro" id="IPR001709">
    <property type="entry name" value="Flavoprot_Pyr_Nucl_cyt_Rdtase"/>
</dbReference>
<keyword evidence="8 10" id="KW-0521">NADP</keyword>
<comment type="similarity">
    <text evidence="10">Belongs to the NADPH-dependent diflavin oxidoreductase NDOR1 family.</text>
</comment>
<evidence type="ECO:0000256" key="5">
    <source>
        <dbReference type="ARBA" id="ARBA00022630"/>
    </source>
</evidence>
<dbReference type="FunFam" id="1.20.990.10:FF:000015">
    <property type="entry name" value="NADPH-dependent diflavin oxidoreductase 1"/>
    <property type="match status" value="1"/>
</dbReference>
<comment type="cofactor">
    <cofactor evidence="1 10">
        <name>FMN</name>
        <dbReference type="ChEBI" id="CHEBI:58210"/>
    </cofactor>
</comment>
<dbReference type="FunFam" id="3.40.50.80:FF:000032">
    <property type="entry name" value="NADPH-dependent diflavin oxidoreductase 1"/>
    <property type="match status" value="1"/>
</dbReference>
<dbReference type="Gene3D" id="2.40.30.10">
    <property type="entry name" value="Translation factors"/>
    <property type="match status" value="1"/>
</dbReference>
<evidence type="ECO:0000256" key="6">
    <source>
        <dbReference type="ARBA" id="ARBA00022643"/>
    </source>
</evidence>
<dbReference type="GO" id="GO:0160246">
    <property type="term" value="F:NADPH-iron-sulfur [2Fe-2S] protein oxidoreductase activity"/>
    <property type="evidence" value="ECO:0007669"/>
    <property type="project" value="InterPro"/>
</dbReference>
<evidence type="ECO:0000256" key="4">
    <source>
        <dbReference type="ARBA" id="ARBA00022490"/>
    </source>
</evidence>
<dbReference type="InterPro" id="IPR001094">
    <property type="entry name" value="Flavdoxin-like"/>
</dbReference>
<evidence type="ECO:0000256" key="9">
    <source>
        <dbReference type="ARBA" id="ARBA00023002"/>
    </source>
</evidence>
<feature type="binding site" evidence="10">
    <location>
        <position position="647"/>
    </location>
    <ligand>
        <name>FAD</name>
        <dbReference type="ChEBI" id="CHEBI:57692"/>
    </ligand>
</feature>
<dbReference type="EMBL" id="KZ772684">
    <property type="protein sequence ID" value="PTQ46029.1"/>
    <property type="molecule type" value="Genomic_DNA"/>
</dbReference>
<reference evidence="13" key="2">
    <citation type="submission" date="2017-12" db="EMBL/GenBank/DDBJ databases">
        <title>WGS assembly of Marchantia polymorpha.</title>
        <authorList>
            <person name="Bowman J.L."/>
            <person name="Kohchi T."/>
            <person name="Yamato K.T."/>
            <person name="Jenkins J."/>
            <person name="Shu S."/>
            <person name="Ishizaki K."/>
            <person name="Yamaoka S."/>
            <person name="Nishihama R."/>
            <person name="Nakamura Y."/>
            <person name="Berger F."/>
            <person name="Adam C."/>
            <person name="Aki S.S."/>
            <person name="Althoff F."/>
            <person name="Araki T."/>
            <person name="Arteaga-Vazquez M.A."/>
            <person name="Balasubrmanian S."/>
            <person name="Bauer D."/>
            <person name="Boehm C.R."/>
            <person name="Briginshaw L."/>
            <person name="Caballero-Perez J."/>
            <person name="Catarino B."/>
            <person name="Chen F."/>
            <person name="Chiyoda S."/>
            <person name="Chovatia M."/>
            <person name="Davies K.M."/>
            <person name="Delmans M."/>
            <person name="Demura T."/>
            <person name="Dierschke T."/>
            <person name="Dolan L."/>
            <person name="Dorantes-Acosta A.E."/>
            <person name="Eklund D.M."/>
            <person name="Florent S.N."/>
            <person name="Flores-Sandoval E."/>
            <person name="Fujiyama A."/>
            <person name="Fukuzawa H."/>
            <person name="Galik B."/>
            <person name="Grimanelli D."/>
            <person name="Grimwood J."/>
            <person name="Grossniklaus U."/>
            <person name="Hamada T."/>
            <person name="Haseloff J."/>
            <person name="Hetherington A.J."/>
            <person name="Higo A."/>
            <person name="Hirakawa Y."/>
            <person name="Hundley H.N."/>
            <person name="Ikeda Y."/>
            <person name="Inoue K."/>
            <person name="Inoue S."/>
            <person name="Ishida S."/>
            <person name="Jia Q."/>
            <person name="Kakita M."/>
            <person name="Kanazawa T."/>
            <person name="Kawai Y."/>
            <person name="Kawashima T."/>
            <person name="Kennedy M."/>
            <person name="Kinose K."/>
            <person name="Kinoshita T."/>
            <person name="Kohara Y."/>
            <person name="Koide E."/>
            <person name="Komatsu K."/>
            <person name="Kopischke S."/>
            <person name="Kubo M."/>
            <person name="Kyozuka J."/>
            <person name="Lagercrantz U."/>
            <person name="Lin S.S."/>
            <person name="Lindquist E."/>
            <person name="Lipzen A.M."/>
            <person name="Lu C."/>
            <person name="Luna E.D."/>
            <person name="Martienssen R.A."/>
            <person name="Minamino N."/>
            <person name="Mizutani M."/>
            <person name="Mizutani M."/>
            <person name="Mochizuki N."/>
            <person name="Monte I."/>
            <person name="Mosher R."/>
            <person name="Nagasaki H."/>
            <person name="Nakagami H."/>
            <person name="Naramoto S."/>
            <person name="Nishitani K."/>
            <person name="Ohtani M."/>
            <person name="Okamoto T."/>
            <person name="Okumura M."/>
            <person name="Phillips J."/>
            <person name="Pollak B."/>
            <person name="Reinders A."/>
            <person name="Roevekamp M."/>
            <person name="Sano R."/>
            <person name="Sawa S."/>
            <person name="Schmid M.W."/>
            <person name="Shirakawa M."/>
            <person name="Solano R."/>
            <person name="Spunde A."/>
            <person name="Suetsugu N."/>
            <person name="Sugano S."/>
            <person name="Sugiyama A."/>
            <person name="Sun R."/>
            <person name="Suzuki Y."/>
            <person name="Takenaka M."/>
            <person name="Takezawa D."/>
            <person name="Tomogane H."/>
            <person name="Tsuzuki M."/>
            <person name="Ueda T."/>
            <person name="Umeda M."/>
            <person name="Ward J.M."/>
            <person name="Watanabe Y."/>
            <person name="Yazaki K."/>
            <person name="Yokoyama R."/>
            <person name="Yoshitake Y."/>
            <person name="Yotsui I."/>
            <person name="Zachgo S."/>
            <person name="Schmutz J."/>
        </authorList>
    </citation>
    <scope>NUCLEOTIDE SEQUENCE [LARGE SCALE GENOMIC DNA]</scope>
    <source>
        <strain evidence="13">Tak-1</strain>
    </source>
</reference>
<dbReference type="OrthoDB" id="1856718at2759"/>
<feature type="binding site" evidence="10">
    <location>
        <begin position="567"/>
        <end position="568"/>
    </location>
    <ligand>
        <name>NADP(+)</name>
        <dbReference type="ChEBI" id="CHEBI:58349"/>
    </ligand>
</feature>
<feature type="binding site" evidence="10">
    <location>
        <begin position="424"/>
        <end position="427"/>
    </location>
    <ligand>
        <name>FAD</name>
        <dbReference type="ChEBI" id="CHEBI:57692"/>
    </ligand>
</feature>
<comment type="similarity">
    <text evidence="10">In the N-terminal section; belongs to the flavodoxin family.</text>
</comment>
<dbReference type="InterPro" id="IPR001433">
    <property type="entry name" value="OxRdtase_FAD/NAD-bd"/>
</dbReference>
<dbReference type="Gramene" id="Mp8g02140.2">
    <property type="protein sequence ID" value="Mp8g02140.2.cds"/>
    <property type="gene ID" value="Mp8g02140"/>
</dbReference>
<dbReference type="InterPro" id="IPR003097">
    <property type="entry name" value="CysJ-like_FAD-binding"/>
</dbReference>
<accession>A0A2R6XIT7</accession>
<dbReference type="SUPFAM" id="SSF52218">
    <property type="entry name" value="Flavoproteins"/>
    <property type="match status" value="1"/>
</dbReference>
<keyword evidence="7 10" id="KW-0274">FAD</keyword>
<evidence type="ECO:0000256" key="7">
    <source>
        <dbReference type="ARBA" id="ARBA00022827"/>
    </source>
</evidence>
<reference evidence="14" key="1">
    <citation type="journal article" date="2017" name="Cell">
        <title>Insights into land plant evolution garnered from the Marchantia polymorpha genome.</title>
        <authorList>
            <person name="Bowman J.L."/>
            <person name="Kohchi T."/>
            <person name="Yamato K.T."/>
            <person name="Jenkins J."/>
            <person name="Shu S."/>
            <person name="Ishizaki K."/>
            <person name="Yamaoka S."/>
            <person name="Nishihama R."/>
            <person name="Nakamura Y."/>
            <person name="Berger F."/>
            <person name="Adam C."/>
            <person name="Aki S.S."/>
            <person name="Althoff F."/>
            <person name="Araki T."/>
            <person name="Arteaga-Vazquez M.A."/>
            <person name="Balasubrmanian S."/>
            <person name="Barry K."/>
            <person name="Bauer D."/>
            <person name="Boehm C.R."/>
            <person name="Briginshaw L."/>
            <person name="Caballero-Perez J."/>
            <person name="Catarino B."/>
            <person name="Chen F."/>
            <person name="Chiyoda S."/>
            <person name="Chovatia M."/>
            <person name="Davies K.M."/>
            <person name="Delmans M."/>
            <person name="Demura T."/>
            <person name="Dierschke T."/>
            <person name="Dolan L."/>
            <person name="Dorantes-Acosta A.E."/>
            <person name="Eklund D.M."/>
            <person name="Florent S.N."/>
            <person name="Flores-Sandoval E."/>
            <person name="Fujiyama A."/>
            <person name="Fukuzawa H."/>
            <person name="Galik B."/>
            <person name="Grimanelli D."/>
            <person name="Grimwood J."/>
            <person name="Grossniklaus U."/>
            <person name="Hamada T."/>
            <person name="Haseloff J."/>
            <person name="Hetherington A.J."/>
            <person name="Higo A."/>
            <person name="Hirakawa Y."/>
            <person name="Hundley H.N."/>
            <person name="Ikeda Y."/>
            <person name="Inoue K."/>
            <person name="Inoue S.I."/>
            <person name="Ishida S."/>
            <person name="Jia Q."/>
            <person name="Kakita M."/>
            <person name="Kanazawa T."/>
            <person name="Kawai Y."/>
            <person name="Kawashima T."/>
            <person name="Kennedy M."/>
            <person name="Kinose K."/>
            <person name="Kinoshita T."/>
            <person name="Kohara Y."/>
            <person name="Koide E."/>
            <person name="Komatsu K."/>
            <person name="Kopischke S."/>
            <person name="Kubo M."/>
            <person name="Kyozuka J."/>
            <person name="Lagercrantz U."/>
            <person name="Lin S.S."/>
            <person name="Lindquist E."/>
            <person name="Lipzen A.M."/>
            <person name="Lu C.W."/>
            <person name="De Luna E."/>
            <person name="Martienssen R.A."/>
            <person name="Minamino N."/>
            <person name="Mizutani M."/>
            <person name="Mizutani M."/>
            <person name="Mochizuki N."/>
            <person name="Monte I."/>
            <person name="Mosher R."/>
            <person name="Nagasaki H."/>
            <person name="Nakagami H."/>
            <person name="Naramoto S."/>
            <person name="Nishitani K."/>
            <person name="Ohtani M."/>
            <person name="Okamoto T."/>
            <person name="Okumura M."/>
            <person name="Phillips J."/>
            <person name="Pollak B."/>
            <person name="Reinders A."/>
            <person name="Rovekamp M."/>
            <person name="Sano R."/>
            <person name="Sawa S."/>
            <person name="Schmid M.W."/>
            <person name="Shirakawa M."/>
            <person name="Solano R."/>
            <person name="Spunde A."/>
            <person name="Suetsugu N."/>
            <person name="Sugano S."/>
            <person name="Sugiyama A."/>
            <person name="Sun R."/>
            <person name="Suzuki Y."/>
            <person name="Takenaka M."/>
            <person name="Takezawa D."/>
            <person name="Tomogane H."/>
            <person name="Tsuzuki M."/>
            <person name="Ueda T."/>
            <person name="Umeda M."/>
            <person name="Ward J.M."/>
            <person name="Watanabe Y."/>
            <person name="Yazaki K."/>
            <person name="Yokoyama R."/>
            <person name="Yoshitake Y."/>
            <person name="Yotsui I."/>
            <person name="Zachgo S."/>
            <person name="Schmutz J."/>
        </authorList>
    </citation>
    <scope>NUCLEOTIDE SEQUENCE [LARGE SCALE GENOMIC DNA]</scope>
    <source>
        <strain evidence="14">Tak-1</strain>
    </source>
</reference>
<dbReference type="GO" id="GO:0005737">
    <property type="term" value="C:cytoplasm"/>
    <property type="evidence" value="ECO:0007669"/>
    <property type="project" value="UniProtKB-SubCell"/>
</dbReference>
<dbReference type="EMBL" id="KZ772684">
    <property type="protein sequence ID" value="PTQ46028.1"/>
    <property type="molecule type" value="Genomic_DNA"/>
</dbReference>
<dbReference type="InterPro" id="IPR029039">
    <property type="entry name" value="Flavoprotein-like_sf"/>
</dbReference>
<protein>
    <recommendedName>
        <fullName evidence="10">NADPH-dependent diflavin oxidoreductase 1</fullName>
        <ecNumber evidence="10">1.18.1.-</ecNumber>
    </recommendedName>
    <alternativeName>
        <fullName evidence="10">NADPH-dependent FMN and FAD-containing oxidoreductase</fullName>
    </alternativeName>
</protein>
<dbReference type="PRINTS" id="PR00369">
    <property type="entry name" value="FLAVODOXIN"/>
</dbReference>
<feature type="binding site" evidence="10">
    <location>
        <begin position="60"/>
        <end position="63"/>
    </location>
    <ligand>
        <name>FMN</name>
        <dbReference type="ChEBI" id="CHEBI:58210"/>
    </ligand>
</feature>
<dbReference type="Pfam" id="PF00667">
    <property type="entry name" value="FAD_binding_1"/>
    <property type="match status" value="1"/>
</dbReference>
<gene>
    <name evidence="13" type="ORF">MARPO_0012s0011</name>
</gene>
<name>A0A2R6XIT7_MARPO</name>
<feature type="binding site" evidence="10">
    <location>
        <position position="133"/>
    </location>
    <ligand>
        <name>FMN</name>
        <dbReference type="ChEBI" id="CHEBI:58210"/>
    </ligand>
</feature>
<feature type="binding site" evidence="10">
    <location>
        <begin position="573"/>
        <end position="577"/>
    </location>
    <ligand>
        <name>NADP(+)</name>
        <dbReference type="ChEBI" id="CHEBI:58349"/>
    </ligand>
</feature>
<keyword evidence="6 10" id="KW-0288">FMN</keyword>
<keyword evidence="14" id="KW-1185">Reference proteome</keyword>
<feature type="binding site" evidence="10">
    <location>
        <begin position="458"/>
        <end position="461"/>
    </location>
    <ligand>
        <name>FAD</name>
        <dbReference type="ChEBI" id="CHEBI:57692"/>
    </ligand>
</feature>
<dbReference type="GO" id="GO:0005634">
    <property type="term" value="C:nucleus"/>
    <property type="evidence" value="ECO:0007669"/>
    <property type="project" value="UniProtKB-ARBA"/>
</dbReference>
<dbReference type="InterPro" id="IPR023173">
    <property type="entry name" value="NADPH_Cyt_P450_Rdtase_alpha"/>
</dbReference>
<proteinExistence type="inferred from homology"/>
<dbReference type="GO" id="GO:0050661">
    <property type="term" value="F:NADP binding"/>
    <property type="evidence" value="ECO:0007669"/>
    <property type="project" value="UniProtKB-UniRule"/>
</dbReference>
<evidence type="ECO:0000256" key="8">
    <source>
        <dbReference type="ARBA" id="ARBA00022857"/>
    </source>
</evidence>
<feature type="domain" description="Flavodoxin-like" evidence="11">
    <location>
        <begin position="7"/>
        <end position="151"/>
    </location>
</feature>
<comment type="function">
    <text evidence="10">NADPH-dependent reductase which is a central component of the cytosolic iron-sulfur (Fe-S) protein assembly (CIA) machinery. Transfers electrons from NADPH via its FAD and FMN prosthetic groups to the [2Fe-2S] cluster of the anamorsin/DRE2 homolog, another key component of the CIA machinery. In turn, this reduced cluster provides electrons for assembly of cytosolic iron-sulfur cluster proteins.</text>
</comment>
<keyword evidence="9 10" id="KW-0560">Oxidoreductase</keyword>
<dbReference type="Gramene" id="Mp8g02140.4">
    <property type="protein sequence ID" value="Mp8g02140.4.cds"/>
    <property type="gene ID" value="Mp8g02140"/>
</dbReference>
<keyword evidence="4 10" id="KW-0963">Cytoplasm</keyword>
<comment type="caution">
    <text evidence="10">Lacks conserved residue(s) required for the propagation of feature annotation.</text>
</comment>
<keyword evidence="5 10" id="KW-0285">Flavoprotein</keyword>
<dbReference type="PRINTS" id="PR00371">
    <property type="entry name" value="FPNCR"/>
</dbReference>
<dbReference type="InterPro" id="IPR017938">
    <property type="entry name" value="Riboflavin_synthase-like_b-brl"/>
</dbReference>
<dbReference type="CDD" id="cd06207">
    <property type="entry name" value="CyPoR_like"/>
    <property type="match status" value="1"/>
</dbReference>
<dbReference type="InterPro" id="IPR028879">
    <property type="entry name" value="NDOR1"/>
</dbReference>
<dbReference type="FunFam" id="3.40.50.360:FF:000015">
    <property type="entry name" value="NADPH-dependent diflavin oxidoreductase 1"/>
    <property type="match status" value="1"/>
</dbReference>
<evidence type="ECO:0000313" key="13">
    <source>
        <dbReference type="EMBL" id="PTQ46028.1"/>
    </source>
</evidence>
<dbReference type="GO" id="GO:0016651">
    <property type="term" value="F:oxidoreductase activity, acting on NAD(P)H"/>
    <property type="evidence" value="ECO:0007669"/>
    <property type="project" value="UniProtKB-UniRule"/>
</dbReference>
<evidence type="ECO:0000256" key="3">
    <source>
        <dbReference type="ARBA" id="ARBA00004496"/>
    </source>
</evidence>
<dbReference type="HAMAP" id="MF_03178">
    <property type="entry name" value="NDOR1"/>
    <property type="match status" value="1"/>
</dbReference>
<dbReference type="InterPro" id="IPR008254">
    <property type="entry name" value="Flavodoxin/NO_synth"/>
</dbReference>
<feature type="binding site" evidence="10">
    <location>
        <position position="501"/>
    </location>
    <ligand>
        <name>NADP(+)</name>
        <dbReference type="ChEBI" id="CHEBI:58349"/>
    </ligand>
</feature>